<feature type="compositionally biased region" description="Basic and acidic residues" evidence="1">
    <location>
        <begin position="353"/>
        <end position="362"/>
    </location>
</feature>
<feature type="chain" id="PRO_5005187745" description="Transmembrane protein" evidence="3">
    <location>
        <begin position="22"/>
        <end position="475"/>
    </location>
</feature>
<feature type="compositionally biased region" description="Acidic residues" evidence="1">
    <location>
        <begin position="343"/>
        <end position="352"/>
    </location>
</feature>
<feature type="signal peptide" evidence="3">
    <location>
        <begin position="1"/>
        <end position="21"/>
    </location>
</feature>
<dbReference type="PROSITE" id="PS51257">
    <property type="entry name" value="PROKAR_LIPOPROTEIN"/>
    <property type="match status" value="1"/>
</dbReference>
<proteinExistence type="predicted"/>
<accession>A0A0G4EGP3</accession>
<dbReference type="AlphaFoldDB" id="A0A0G4EGP3"/>
<dbReference type="VEuPathDB" id="CryptoDB:Vbra_7338"/>
<keyword evidence="3" id="KW-0732">Signal</keyword>
<feature type="transmembrane region" description="Helical" evidence="2">
    <location>
        <begin position="258"/>
        <end position="278"/>
    </location>
</feature>
<keyword evidence="5" id="KW-1185">Reference proteome</keyword>
<dbReference type="Proteomes" id="UP000041254">
    <property type="component" value="Unassembled WGS sequence"/>
</dbReference>
<name>A0A0G4EGP3_VITBC</name>
<reference evidence="4 5" key="1">
    <citation type="submission" date="2014-11" db="EMBL/GenBank/DDBJ databases">
        <authorList>
            <person name="Zhu J."/>
            <person name="Qi W."/>
            <person name="Song R."/>
        </authorList>
    </citation>
    <scope>NUCLEOTIDE SEQUENCE [LARGE SCALE GENOMIC DNA]</scope>
</reference>
<evidence type="ECO:0000313" key="4">
    <source>
        <dbReference type="EMBL" id="CEL94665.1"/>
    </source>
</evidence>
<dbReference type="InParanoid" id="A0A0G4EGP3"/>
<keyword evidence="2" id="KW-0472">Membrane</keyword>
<feature type="transmembrane region" description="Helical" evidence="2">
    <location>
        <begin position="219"/>
        <end position="246"/>
    </location>
</feature>
<gene>
    <name evidence="4" type="ORF">Vbra_7338</name>
</gene>
<dbReference type="EMBL" id="CDMY01000224">
    <property type="protein sequence ID" value="CEL94665.1"/>
    <property type="molecule type" value="Genomic_DNA"/>
</dbReference>
<keyword evidence="2" id="KW-1133">Transmembrane helix</keyword>
<evidence type="ECO:0000313" key="5">
    <source>
        <dbReference type="Proteomes" id="UP000041254"/>
    </source>
</evidence>
<evidence type="ECO:0000256" key="2">
    <source>
        <dbReference type="SAM" id="Phobius"/>
    </source>
</evidence>
<evidence type="ECO:0000256" key="1">
    <source>
        <dbReference type="SAM" id="MobiDB-lite"/>
    </source>
</evidence>
<keyword evidence="2" id="KW-0812">Transmembrane</keyword>
<sequence>MKRPTFFAWLVVVAACSCVDAAQYDSGQGGRALVPPPIDFDDQSNLISRHLRELTQEEIEELNDPLAERHYAMVSGAFATLLLLSIGFERLTSRFERQKGFAQLMGVVFREVSNLCFVSIAIRGVVAMGVFDFYERRIRRDLETVTGEKISFGEGPNVCVFVLHHAVTRVVRRWKGAEDTAPTDLVKHRFVYTRNPFQSAVPHPDRFCFSEYLSRRLTAVLLTCIRVPVLFWAMLAVIAIVFGFVLSFNSFLRTSRQFTFLLALLCPLQSVAVVLLWWRMNRILSRLTPPLPVIDDFVLYHYCGLADGRASLSDLASFRGESLTESLPPPEIHIQPSKPEETPSSDEEEDEQEERRRSDVRPAPKKSSIDFVLDERYYDAIDVDAILAQASEGREGLQQLLSAPRLKAPFESLPVVRQVGLTRKKPTHRQAQLFSTWTKNGIEKTEGCLRTLFFLTVVLLTMDLANPTVGFFNVK</sequence>
<feature type="region of interest" description="Disordered" evidence="1">
    <location>
        <begin position="321"/>
        <end position="363"/>
    </location>
</feature>
<evidence type="ECO:0008006" key="6">
    <source>
        <dbReference type="Google" id="ProtNLM"/>
    </source>
</evidence>
<feature type="transmembrane region" description="Helical" evidence="2">
    <location>
        <begin position="71"/>
        <end position="91"/>
    </location>
</feature>
<organism evidence="4 5">
    <name type="scientific">Vitrella brassicaformis (strain CCMP3155)</name>
    <dbReference type="NCBI Taxonomy" id="1169540"/>
    <lineage>
        <taxon>Eukaryota</taxon>
        <taxon>Sar</taxon>
        <taxon>Alveolata</taxon>
        <taxon>Colpodellida</taxon>
        <taxon>Vitrellaceae</taxon>
        <taxon>Vitrella</taxon>
    </lineage>
</organism>
<evidence type="ECO:0000256" key="3">
    <source>
        <dbReference type="SAM" id="SignalP"/>
    </source>
</evidence>
<protein>
    <recommendedName>
        <fullName evidence="6">Transmembrane protein</fullName>
    </recommendedName>
</protein>